<organism evidence="7 8">
    <name type="scientific">Evansella caseinilytica</name>
    <dbReference type="NCBI Taxonomy" id="1503961"/>
    <lineage>
        <taxon>Bacteria</taxon>
        <taxon>Bacillati</taxon>
        <taxon>Bacillota</taxon>
        <taxon>Bacilli</taxon>
        <taxon>Bacillales</taxon>
        <taxon>Bacillaceae</taxon>
        <taxon>Evansella</taxon>
    </lineage>
</organism>
<dbReference type="PROSITE" id="PS01124">
    <property type="entry name" value="HTH_ARAC_FAMILY_2"/>
    <property type="match status" value="1"/>
</dbReference>
<evidence type="ECO:0000313" key="7">
    <source>
        <dbReference type="EMBL" id="SDZ56335.1"/>
    </source>
</evidence>
<accession>A0A1H3U3C3</accession>
<dbReference type="AlphaFoldDB" id="A0A1H3U3C3"/>
<evidence type="ECO:0000313" key="8">
    <source>
        <dbReference type="Proteomes" id="UP000198935"/>
    </source>
</evidence>
<dbReference type="Pfam" id="PF00072">
    <property type="entry name" value="Response_reg"/>
    <property type="match status" value="1"/>
</dbReference>
<dbReference type="InterPro" id="IPR018062">
    <property type="entry name" value="HTH_AraC-typ_CS"/>
</dbReference>
<feature type="domain" description="Response regulatory" evidence="6">
    <location>
        <begin position="3"/>
        <end position="120"/>
    </location>
</feature>
<dbReference type="SMART" id="SM00448">
    <property type="entry name" value="REC"/>
    <property type="match status" value="1"/>
</dbReference>
<gene>
    <name evidence="7" type="ORF">SAMN05421736_11770</name>
</gene>
<evidence type="ECO:0000256" key="3">
    <source>
        <dbReference type="ARBA" id="ARBA00023163"/>
    </source>
</evidence>
<dbReference type="InterPro" id="IPR011006">
    <property type="entry name" value="CheY-like_superfamily"/>
</dbReference>
<dbReference type="InterPro" id="IPR009057">
    <property type="entry name" value="Homeodomain-like_sf"/>
</dbReference>
<evidence type="ECO:0000256" key="2">
    <source>
        <dbReference type="ARBA" id="ARBA00023125"/>
    </source>
</evidence>
<keyword evidence="3" id="KW-0804">Transcription</keyword>
<dbReference type="STRING" id="1503961.SAMN05421736_11770"/>
<feature type="domain" description="HTH araC/xylS-type" evidence="5">
    <location>
        <begin position="257"/>
        <end position="353"/>
    </location>
</feature>
<dbReference type="GO" id="GO:0043565">
    <property type="term" value="F:sequence-specific DNA binding"/>
    <property type="evidence" value="ECO:0007669"/>
    <property type="project" value="InterPro"/>
</dbReference>
<evidence type="ECO:0000259" key="6">
    <source>
        <dbReference type="PROSITE" id="PS50110"/>
    </source>
</evidence>
<dbReference type="EMBL" id="FNPI01000017">
    <property type="protein sequence ID" value="SDZ56335.1"/>
    <property type="molecule type" value="Genomic_DNA"/>
</dbReference>
<evidence type="ECO:0000259" key="5">
    <source>
        <dbReference type="PROSITE" id="PS01124"/>
    </source>
</evidence>
<dbReference type="PROSITE" id="PS50110">
    <property type="entry name" value="RESPONSE_REGULATORY"/>
    <property type="match status" value="1"/>
</dbReference>
<feature type="modified residue" description="4-aspartylphosphate" evidence="4">
    <location>
        <position position="55"/>
    </location>
</feature>
<dbReference type="InterPro" id="IPR018060">
    <property type="entry name" value="HTH_AraC"/>
</dbReference>
<name>A0A1H3U3C3_9BACI</name>
<dbReference type="Gene3D" id="1.10.10.60">
    <property type="entry name" value="Homeodomain-like"/>
    <property type="match status" value="2"/>
</dbReference>
<dbReference type="SUPFAM" id="SSF46689">
    <property type="entry name" value="Homeodomain-like"/>
    <property type="match status" value="2"/>
</dbReference>
<dbReference type="PANTHER" id="PTHR43280:SF28">
    <property type="entry name" value="HTH-TYPE TRANSCRIPTIONAL ACTIVATOR RHAS"/>
    <property type="match status" value="1"/>
</dbReference>
<evidence type="ECO:0000256" key="4">
    <source>
        <dbReference type="PROSITE-ProRule" id="PRU00169"/>
    </source>
</evidence>
<keyword evidence="8" id="KW-1185">Reference proteome</keyword>
<dbReference type="Pfam" id="PF12833">
    <property type="entry name" value="HTH_18"/>
    <property type="match status" value="1"/>
</dbReference>
<dbReference type="Proteomes" id="UP000198935">
    <property type="component" value="Unassembled WGS sequence"/>
</dbReference>
<sequence>MLNVLIVDDEKSTLDLIKRLGDWDKWSMQIVGEAKDGEEGKQLLASLHPDILITDMNMPGVDGVSLLKKVMEEHQHVKTIVLSGYDEFTYMKQAIRSKVVEYLLKPVNAEELNLALNKCANEILTEKGRGVDYAYLINVSLLPALNEFKSTINSLISEQNEAELPNAVDGLLRSINTLAANEQQSIAFKLYHELMLLVEEQLYKYHIIDTEFIETVKLVYTEKKSVAQLVRQFASIYQLLIAYLVTENKAKTKINLEKIKTYIDRNYADPQISLSQLAAMFYVSKEYLSKAFKKQFGQNVTEYIIECRMQEAKRLLSTEAFKIKSISDMVGYEDVSYFYRVFKKRFGIPPGKL</sequence>
<evidence type="ECO:0000256" key="1">
    <source>
        <dbReference type="ARBA" id="ARBA00023015"/>
    </source>
</evidence>
<proteinExistence type="predicted"/>
<keyword evidence="4" id="KW-0597">Phosphoprotein</keyword>
<dbReference type="SMART" id="SM00342">
    <property type="entry name" value="HTH_ARAC"/>
    <property type="match status" value="1"/>
</dbReference>
<dbReference type="SUPFAM" id="SSF52172">
    <property type="entry name" value="CheY-like"/>
    <property type="match status" value="1"/>
</dbReference>
<dbReference type="PROSITE" id="PS00041">
    <property type="entry name" value="HTH_ARAC_FAMILY_1"/>
    <property type="match status" value="1"/>
</dbReference>
<reference evidence="8" key="1">
    <citation type="submission" date="2016-10" db="EMBL/GenBank/DDBJ databases">
        <authorList>
            <person name="Varghese N."/>
            <person name="Submissions S."/>
        </authorList>
    </citation>
    <scope>NUCLEOTIDE SEQUENCE [LARGE SCALE GENOMIC DNA]</scope>
    <source>
        <strain evidence="8">SP</strain>
    </source>
</reference>
<protein>
    <submittedName>
        <fullName evidence="7">Two-component system, response regulator YesN</fullName>
    </submittedName>
</protein>
<dbReference type="PANTHER" id="PTHR43280">
    <property type="entry name" value="ARAC-FAMILY TRANSCRIPTIONAL REGULATOR"/>
    <property type="match status" value="1"/>
</dbReference>
<dbReference type="Gene3D" id="3.40.50.2300">
    <property type="match status" value="1"/>
</dbReference>
<dbReference type="CDD" id="cd17536">
    <property type="entry name" value="REC_YesN-like"/>
    <property type="match status" value="1"/>
</dbReference>
<dbReference type="GO" id="GO:0003700">
    <property type="term" value="F:DNA-binding transcription factor activity"/>
    <property type="evidence" value="ECO:0007669"/>
    <property type="project" value="InterPro"/>
</dbReference>
<keyword evidence="2" id="KW-0238">DNA-binding</keyword>
<keyword evidence="1" id="KW-0805">Transcription regulation</keyword>
<dbReference type="OrthoDB" id="342399at2"/>
<dbReference type="GO" id="GO:0000160">
    <property type="term" value="P:phosphorelay signal transduction system"/>
    <property type="evidence" value="ECO:0007669"/>
    <property type="project" value="InterPro"/>
</dbReference>
<dbReference type="InterPro" id="IPR001789">
    <property type="entry name" value="Sig_transdc_resp-reg_receiver"/>
</dbReference>